<reference evidence="1 2" key="1">
    <citation type="submission" date="2017-12" db="EMBL/GenBank/DDBJ databases">
        <title>Comparative genomics of Botrytis spp.</title>
        <authorList>
            <person name="Valero-Jimenez C.A."/>
            <person name="Tapia P."/>
            <person name="Veloso J."/>
            <person name="Silva-Moreno E."/>
            <person name="Staats M."/>
            <person name="Valdes J.H."/>
            <person name="Van Kan J.A.L."/>
        </authorList>
    </citation>
    <scope>NUCLEOTIDE SEQUENCE [LARGE SCALE GENOMIC DNA]</scope>
    <source>
        <strain evidence="1 2">Bt9001</strain>
    </source>
</reference>
<dbReference type="OrthoDB" id="10544326at2759"/>
<evidence type="ECO:0000313" key="2">
    <source>
        <dbReference type="Proteomes" id="UP000297777"/>
    </source>
</evidence>
<dbReference type="AlphaFoldDB" id="A0A4Z1EA04"/>
<organism evidence="1 2">
    <name type="scientific">Botrytis tulipae</name>
    <dbReference type="NCBI Taxonomy" id="87230"/>
    <lineage>
        <taxon>Eukaryota</taxon>
        <taxon>Fungi</taxon>
        <taxon>Dikarya</taxon>
        <taxon>Ascomycota</taxon>
        <taxon>Pezizomycotina</taxon>
        <taxon>Leotiomycetes</taxon>
        <taxon>Helotiales</taxon>
        <taxon>Sclerotiniaceae</taxon>
        <taxon>Botrytis</taxon>
    </lineage>
</organism>
<keyword evidence="2" id="KW-1185">Reference proteome</keyword>
<comment type="caution">
    <text evidence="1">The sequence shown here is derived from an EMBL/GenBank/DDBJ whole genome shotgun (WGS) entry which is preliminary data.</text>
</comment>
<dbReference type="EMBL" id="PQXH01000219">
    <property type="protein sequence ID" value="TGO08250.1"/>
    <property type="molecule type" value="Genomic_DNA"/>
</dbReference>
<protein>
    <submittedName>
        <fullName evidence="1">Uncharacterized protein</fullName>
    </submittedName>
</protein>
<evidence type="ECO:0000313" key="1">
    <source>
        <dbReference type="EMBL" id="TGO08250.1"/>
    </source>
</evidence>
<gene>
    <name evidence="1" type="ORF">BTUL_0219g00190</name>
</gene>
<sequence>MQVPSATEVTRFMSKDLAESVLTITTREPLSPRQWKMKNQNSIGDAYHDALRMTAMITKVAGR</sequence>
<proteinExistence type="predicted"/>
<accession>A0A4Z1EA04</accession>
<dbReference type="Proteomes" id="UP000297777">
    <property type="component" value="Unassembled WGS sequence"/>
</dbReference>
<name>A0A4Z1EA04_9HELO</name>